<dbReference type="KEGG" id="mmai:sS8_3741"/>
<dbReference type="OrthoDB" id="9795573at2"/>
<dbReference type="PANTHER" id="PTHR30629:SF2">
    <property type="entry name" value="PROPHAGE INTEGRASE INTS-RELATED"/>
    <property type="match status" value="1"/>
</dbReference>
<organism evidence="6 7">
    <name type="scientific">Methylocaldum marinum</name>
    <dbReference type="NCBI Taxonomy" id="1432792"/>
    <lineage>
        <taxon>Bacteria</taxon>
        <taxon>Pseudomonadati</taxon>
        <taxon>Pseudomonadota</taxon>
        <taxon>Gammaproteobacteria</taxon>
        <taxon>Methylococcales</taxon>
        <taxon>Methylococcaceae</taxon>
        <taxon>Methylocaldum</taxon>
    </lineage>
</organism>
<dbReference type="GO" id="GO:0015074">
    <property type="term" value="P:DNA integration"/>
    <property type="evidence" value="ECO:0007669"/>
    <property type="project" value="UniProtKB-KW"/>
</dbReference>
<evidence type="ECO:0000313" key="6">
    <source>
        <dbReference type="EMBL" id="BBA35678.1"/>
    </source>
</evidence>
<feature type="domain" description="Integrase DNA-binding" evidence="4">
    <location>
        <begin position="2"/>
        <end position="39"/>
    </location>
</feature>
<keyword evidence="7" id="KW-1185">Reference proteome</keyword>
<evidence type="ECO:0000313" key="7">
    <source>
        <dbReference type="Proteomes" id="UP000266313"/>
    </source>
</evidence>
<dbReference type="GO" id="GO:0003677">
    <property type="term" value="F:DNA binding"/>
    <property type="evidence" value="ECO:0007669"/>
    <property type="project" value="UniProtKB-KW"/>
</dbReference>
<dbReference type="InterPro" id="IPR010998">
    <property type="entry name" value="Integrase_recombinase_N"/>
</dbReference>
<accession>A0A250KVI4</accession>
<dbReference type="Pfam" id="PF13356">
    <property type="entry name" value="Arm-DNA-bind_3"/>
    <property type="match status" value="1"/>
</dbReference>
<dbReference type="AlphaFoldDB" id="A0A250KVI4"/>
<dbReference type="PANTHER" id="PTHR30629">
    <property type="entry name" value="PROPHAGE INTEGRASE"/>
    <property type="match status" value="1"/>
</dbReference>
<protein>
    <submittedName>
        <fullName evidence="6">Integrase</fullName>
    </submittedName>
</protein>
<proteinExistence type="inferred from homology"/>
<dbReference type="SUPFAM" id="SSF56349">
    <property type="entry name" value="DNA breaking-rejoining enzymes"/>
    <property type="match status" value="1"/>
</dbReference>
<dbReference type="InterPro" id="IPR011010">
    <property type="entry name" value="DNA_brk_join_enz"/>
</dbReference>
<name>A0A250KVI4_9GAMM</name>
<dbReference type="Pfam" id="PF22022">
    <property type="entry name" value="Phage_int_M"/>
    <property type="match status" value="1"/>
</dbReference>
<dbReference type="InterPro" id="IPR053876">
    <property type="entry name" value="Phage_int_M"/>
</dbReference>
<evidence type="ECO:0000259" key="5">
    <source>
        <dbReference type="Pfam" id="PF22022"/>
    </source>
</evidence>
<keyword evidence="3" id="KW-0238">DNA-binding</keyword>
<feature type="domain" description="Phage integrase central" evidence="5">
    <location>
        <begin position="44"/>
        <end position="107"/>
    </location>
</feature>
<keyword evidence="2" id="KW-0229">DNA integration</keyword>
<dbReference type="Proteomes" id="UP000266313">
    <property type="component" value="Chromosome"/>
</dbReference>
<gene>
    <name evidence="6" type="ORF">sS8_3741</name>
</gene>
<dbReference type="InterPro" id="IPR025166">
    <property type="entry name" value="Integrase_DNA_bind_dom"/>
</dbReference>
<dbReference type="EMBL" id="AP017928">
    <property type="protein sequence ID" value="BBA35678.1"/>
    <property type="molecule type" value="Genomic_DNA"/>
</dbReference>
<reference evidence="6 7" key="1">
    <citation type="submission" date="2016-12" db="EMBL/GenBank/DDBJ databases">
        <title>Genome sequencing of Methylocaldum marinum.</title>
        <authorList>
            <person name="Takeuchi M."/>
            <person name="Kamagata Y."/>
            <person name="Hiraoka S."/>
            <person name="Oshima K."/>
            <person name="Hattori M."/>
            <person name="Iwasaki W."/>
        </authorList>
    </citation>
    <scope>NUCLEOTIDE SEQUENCE [LARGE SCALE GENOMIC DNA]</scope>
    <source>
        <strain evidence="6 7">S8</strain>
    </source>
</reference>
<dbReference type="Gene3D" id="3.30.160.390">
    <property type="entry name" value="Integrase, DNA-binding domain"/>
    <property type="match status" value="1"/>
</dbReference>
<evidence type="ECO:0000256" key="3">
    <source>
        <dbReference type="ARBA" id="ARBA00023125"/>
    </source>
</evidence>
<comment type="similarity">
    <text evidence="1">Belongs to the 'phage' integrase family.</text>
</comment>
<dbReference type="InterPro" id="IPR050808">
    <property type="entry name" value="Phage_Integrase"/>
</dbReference>
<evidence type="ECO:0000256" key="1">
    <source>
        <dbReference type="ARBA" id="ARBA00008857"/>
    </source>
</evidence>
<dbReference type="InterPro" id="IPR038488">
    <property type="entry name" value="Integrase_DNA-bd_sf"/>
</dbReference>
<sequence length="171" mass="18624">MLALGAYPAVALSDARKKRDEAAELVAKGIKPAHHRKAQELNTFRTIAEEYLTDQAEVWTPRTLKQRRALLEAKIYPTLGDRPINDISSADILRILLGIQATAPTVAAIDPASGRNPTVYRAIDAAHRPGIPNRDDSSKSASAGLLLRMWANSGTKSFPAWRTGHVLHLGT</sequence>
<dbReference type="Gene3D" id="1.10.150.130">
    <property type="match status" value="1"/>
</dbReference>
<evidence type="ECO:0000256" key="2">
    <source>
        <dbReference type="ARBA" id="ARBA00022908"/>
    </source>
</evidence>
<evidence type="ECO:0000259" key="4">
    <source>
        <dbReference type="Pfam" id="PF13356"/>
    </source>
</evidence>